<protein>
    <recommendedName>
        <fullName evidence="1">Xaa-Pro dipeptidyl-peptidase-like domain-containing protein</fullName>
    </recommendedName>
</protein>
<evidence type="ECO:0000313" key="3">
    <source>
        <dbReference type="Proteomes" id="UP000194873"/>
    </source>
</evidence>
<dbReference type="SUPFAM" id="SSF53474">
    <property type="entry name" value="alpha/beta-Hydrolases"/>
    <property type="match status" value="1"/>
</dbReference>
<dbReference type="Pfam" id="PF02129">
    <property type="entry name" value="Peptidase_S15"/>
    <property type="match status" value="1"/>
</dbReference>
<dbReference type="GO" id="GO:0016787">
    <property type="term" value="F:hydrolase activity"/>
    <property type="evidence" value="ECO:0007669"/>
    <property type="project" value="InterPro"/>
</dbReference>
<dbReference type="Gene3D" id="3.40.50.1820">
    <property type="entry name" value="alpha/beta hydrolase"/>
    <property type="match status" value="2"/>
</dbReference>
<comment type="caution">
    <text evidence="2">The sequence shown here is derived from an EMBL/GenBank/DDBJ whole genome shotgun (WGS) entry which is preliminary data.</text>
</comment>
<gene>
    <name evidence="2" type="ORF">BXP70_28690</name>
</gene>
<name>A0A243W530_9BACT</name>
<feature type="domain" description="Xaa-Pro dipeptidyl-peptidase-like" evidence="1">
    <location>
        <begin position="98"/>
        <end position="210"/>
    </location>
</feature>
<sequence length="626" mass="68595">MGYLRIQRYDVTRSFDTTRVDSLRFRPVQMELFYPSVQSSTGTLSYGYFLEAYGSRMNFGLSADSCRRVGAQLTDYLGAVLSLDAPHQLRILPTQSTLAAPMAAGPFPLVLYCPAYNGLSYENLLLLEGLASQGYLVAAVSSVGKFPGYMTMDPVDLIEQVADAQFARAYLQRRGWVLSNQVAVLGYSWGGLAATILAMQEPPVQAVISLDGNDRYPYGEDAGEDAQFSRIRQATYFAPHRLSAPYLYLSSGQETPEFVIDSVYALPIRARVASYVRLLRTRHEDFSCLPTLASHLDKRRPTPIAYPLLERLVSSWLDAHLRHQTSFPDTLQALLRQQPTRLTLTAPTLAPAYSSLASILRGTTTDAHGTPLPYVSIGVVGGNQGTVSRGDGTFELRLRGARATDKVRFSCVGYQSREWDVAFLSAGARGQALRLALWEQQIPLPEVVVQGARPVRRVLGNTTTSTFVNAGFGSAESGAQVGIPLHLGKKPVSLEKVAVQLSYNRYDSLLLRLNVYRLEKGVPTQNLLMEQVLMRVGNQTGAATFNLTSHPLAVTGNVLVAVELVQGWGSPQKGLYLSAGYLNGPSYYRPTSEGAWRRARGMGVGIQVKVLVEKAPDSTYLPPLPK</sequence>
<dbReference type="InterPro" id="IPR008969">
    <property type="entry name" value="CarboxyPept-like_regulatory"/>
</dbReference>
<dbReference type="Pfam" id="PF13715">
    <property type="entry name" value="CarbopepD_reg_2"/>
    <property type="match status" value="1"/>
</dbReference>
<reference evidence="2 3" key="1">
    <citation type="submission" date="2017-01" db="EMBL/GenBank/DDBJ databases">
        <title>A new Hymenobacter.</title>
        <authorList>
            <person name="Liang Y."/>
            <person name="Feng F."/>
        </authorList>
    </citation>
    <scope>NUCLEOTIDE SEQUENCE [LARGE SCALE GENOMIC DNA]</scope>
    <source>
        <strain evidence="2">MIMBbqt21</strain>
    </source>
</reference>
<organism evidence="2 3">
    <name type="scientific">Hymenobacter crusticola</name>
    <dbReference type="NCBI Taxonomy" id="1770526"/>
    <lineage>
        <taxon>Bacteria</taxon>
        <taxon>Pseudomonadati</taxon>
        <taxon>Bacteroidota</taxon>
        <taxon>Cytophagia</taxon>
        <taxon>Cytophagales</taxon>
        <taxon>Hymenobacteraceae</taxon>
        <taxon>Hymenobacter</taxon>
    </lineage>
</organism>
<evidence type="ECO:0000313" key="2">
    <source>
        <dbReference type="EMBL" id="OUJ67689.1"/>
    </source>
</evidence>
<dbReference type="InterPro" id="IPR000383">
    <property type="entry name" value="Xaa-Pro-like_dom"/>
</dbReference>
<dbReference type="Proteomes" id="UP000194873">
    <property type="component" value="Unassembled WGS sequence"/>
</dbReference>
<evidence type="ECO:0000259" key="1">
    <source>
        <dbReference type="Pfam" id="PF02129"/>
    </source>
</evidence>
<accession>A0A243W530</accession>
<dbReference type="EMBL" id="MTSE01000069">
    <property type="protein sequence ID" value="OUJ67689.1"/>
    <property type="molecule type" value="Genomic_DNA"/>
</dbReference>
<dbReference type="SUPFAM" id="SSF49464">
    <property type="entry name" value="Carboxypeptidase regulatory domain-like"/>
    <property type="match status" value="1"/>
</dbReference>
<keyword evidence="3" id="KW-1185">Reference proteome</keyword>
<dbReference type="InterPro" id="IPR029058">
    <property type="entry name" value="AB_hydrolase_fold"/>
</dbReference>
<proteinExistence type="predicted"/>
<dbReference type="AlphaFoldDB" id="A0A243W530"/>